<sequence length="82" mass="9345">MPVANVFIRYGSIAKPPTPVDCLTRNSYKEDRCQSAIMALYECCEAFYRFKGSQATTVSCPKPDLLQLKLNRLREELQVAKK</sequence>
<dbReference type="Gene3D" id="1.10.287.1130">
    <property type="entry name" value="CytochromE C oxidase copper chaperone"/>
    <property type="match status" value="1"/>
</dbReference>
<gene>
    <name evidence="2" type="ORF">CH063_14130</name>
</gene>
<dbReference type="Pfam" id="PF08991">
    <property type="entry name" value="CMC4"/>
    <property type="match status" value="1"/>
</dbReference>
<dbReference type="HOGENOM" id="CLU_2372950_0_0_1"/>
<dbReference type="Proteomes" id="UP000007174">
    <property type="component" value="Unassembled WGS sequence"/>
</dbReference>
<dbReference type="STRING" id="759273.H1VXA9"/>
<name>H1VXA9_COLHI</name>
<dbReference type="SUPFAM" id="SSF47072">
    <property type="entry name" value="Cysteine alpha-hairpin motif"/>
    <property type="match status" value="1"/>
</dbReference>
<accession>H1VXA9</accession>
<protein>
    <recommendedName>
        <fullName evidence="1">Cx9C motif-containing protein 4, mitochondrial</fullName>
    </recommendedName>
</protein>
<evidence type="ECO:0000313" key="2">
    <source>
        <dbReference type="EMBL" id="CCF44871.1"/>
    </source>
</evidence>
<dbReference type="EMBL" id="CACQ02007243">
    <property type="protein sequence ID" value="CCF44871.1"/>
    <property type="molecule type" value="Genomic_DNA"/>
</dbReference>
<evidence type="ECO:0000256" key="1">
    <source>
        <dbReference type="ARBA" id="ARBA00019406"/>
    </source>
</evidence>
<dbReference type="InterPro" id="IPR009069">
    <property type="entry name" value="Cys_alpha_HP_mot_SF"/>
</dbReference>
<evidence type="ECO:0000313" key="3">
    <source>
        <dbReference type="Proteomes" id="UP000007174"/>
    </source>
</evidence>
<organism evidence="2 3">
    <name type="scientific">Colletotrichum higginsianum (strain IMI 349063)</name>
    <name type="common">Crucifer anthracnose fungus</name>
    <dbReference type="NCBI Taxonomy" id="759273"/>
    <lineage>
        <taxon>Eukaryota</taxon>
        <taxon>Fungi</taxon>
        <taxon>Dikarya</taxon>
        <taxon>Ascomycota</taxon>
        <taxon>Pezizomycotina</taxon>
        <taxon>Sordariomycetes</taxon>
        <taxon>Hypocreomycetidae</taxon>
        <taxon>Glomerellales</taxon>
        <taxon>Glomerellaceae</taxon>
        <taxon>Colletotrichum</taxon>
        <taxon>Colletotrichum destructivum species complex</taxon>
    </lineage>
</organism>
<reference evidence="3" key="1">
    <citation type="journal article" date="2012" name="Nat. Genet.">
        <title>Lifestyle transitions in plant pathogenic Colletotrichum fungi deciphered by genome and transcriptome analyses.</title>
        <authorList>
            <person name="O'Connell R.J."/>
            <person name="Thon M.R."/>
            <person name="Hacquard S."/>
            <person name="Amyotte S.G."/>
            <person name="Kleemann J."/>
            <person name="Torres M.F."/>
            <person name="Damm U."/>
            <person name="Buiate E.A."/>
            <person name="Epstein L."/>
            <person name="Alkan N."/>
            <person name="Altmueller J."/>
            <person name="Alvarado-Balderrama L."/>
            <person name="Bauser C.A."/>
            <person name="Becker C."/>
            <person name="Birren B.W."/>
            <person name="Chen Z."/>
            <person name="Choi J."/>
            <person name="Crouch J.A."/>
            <person name="Duvick J.P."/>
            <person name="Farman M.A."/>
            <person name="Gan P."/>
            <person name="Heiman D."/>
            <person name="Henrissat B."/>
            <person name="Howard R.J."/>
            <person name="Kabbage M."/>
            <person name="Koch C."/>
            <person name="Kracher B."/>
            <person name="Kubo Y."/>
            <person name="Law A.D."/>
            <person name="Lebrun M.-H."/>
            <person name="Lee Y.-H."/>
            <person name="Miyara I."/>
            <person name="Moore N."/>
            <person name="Neumann U."/>
            <person name="Nordstroem K."/>
            <person name="Panaccione D.G."/>
            <person name="Panstruga R."/>
            <person name="Place M."/>
            <person name="Proctor R.H."/>
            <person name="Prusky D."/>
            <person name="Rech G."/>
            <person name="Reinhardt R."/>
            <person name="Rollins J.A."/>
            <person name="Rounsley S."/>
            <person name="Schardl C.L."/>
            <person name="Schwartz D.C."/>
            <person name="Shenoy N."/>
            <person name="Shirasu K."/>
            <person name="Sikhakolli U.R."/>
            <person name="Stueber K."/>
            <person name="Sukno S.A."/>
            <person name="Sweigard J.A."/>
            <person name="Takano Y."/>
            <person name="Takahara H."/>
            <person name="Trail F."/>
            <person name="van der Does H.C."/>
            <person name="Voll L.M."/>
            <person name="Will I."/>
            <person name="Young S."/>
            <person name="Zeng Q."/>
            <person name="Zhang J."/>
            <person name="Zhou S."/>
            <person name="Dickman M.B."/>
            <person name="Schulze-Lefert P."/>
            <person name="Ver Loren van Themaat E."/>
            <person name="Ma L.-J."/>
            <person name="Vaillancourt L.J."/>
        </authorList>
    </citation>
    <scope>NUCLEOTIDE SEQUENCE [LARGE SCALE GENOMIC DNA]</scope>
    <source>
        <strain evidence="3">IMI 349063</strain>
    </source>
</reference>
<dbReference type="InterPro" id="IPR027179">
    <property type="entry name" value="CMC4"/>
</dbReference>
<dbReference type="eggNOG" id="ENOG502RD7S">
    <property type="taxonomic scope" value="Eukaryota"/>
</dbReference>
<dbReference type="AlphaFoldDB" id="H1VXA9"/>
<proteinExistence type="predicted"/>